<dbReference type="InterPro" id="IPR037035">
    <property type="entry name" value="GK-like_C_sf"/>
</dbReference>
<protein>
    <submittedName>
        <fullName evidence="3">Hydroxypyruvate reductase</fullName>
    </submittedName>
</protein>
<evidence type="ECO:0000259" key="1">
    <source>
        <dbReference type="Pfam" id="PF05161"/>
    </source>
</evidence>
<dbReference type="GO" id="GO:0005737">
    <property type="term" value="C:cytoplasm"/>
    <property type="evidence" value="ECO:0007669"/>
    <property type="project" value="TreeGrafter"/>
</dbReference>
<dbReference type="InterPro" id="IPR038614">
    <property type="entry name" value="GK_N_sf"/>
</dbReference>
<organism evidence="3 4">
    <name type="scientific">Roseicitreum antarcticum</name>
    <dbReference type="NCBI Taxonomy" id="564137"/>
    <lineage>
        <taxon>Bacteria</taxon>
        <taxon>Pseudomonadati</taxon>
        <taxon>Pseudomonadota</taxon>
        <taxon>Alphaproteobacteria</taxon>
        <taxon>Rhodobacterales</taxon>
        <taxon>Paracoccaceae</taxon>
        <taxon>Roseicitreum</taxon>
    </lineage>
</organism>
<feature type="domain" description="MOFRL-associated" evidence="2">
    <location>
        <begin position="8"/>
        <end position="232"/>
    </location>
</feature>
<dbReference type="EMBL" id="FNOM01000003">
    <property type="protein sequence ID" value="SDW76239.1"/>
    <property type="molecule type" value="Genomic_DNA"/>
</dbReference>
<accession>A0A1H2W868</accession>
<dbReference type="Gene3D" id="3.40.1480.10">
    <property type="entry name" value="MOFRL domain"/>
    <property type="match status" value="1"/>
</dbReference>
<dbReference type="SUPFAM" id="SSF82544">
    <property type="entry name" value="GckA/TtuD-like"/>
    <property type="match status" value="1"/>
</dbReference>
<evidence type="ECO:0000313" key="4">
    <source>
        <dbReference type="Proteomes" id="UP000198539"/>
    </source>
</evidence>
<dbReference type="OrthoDB" id="9766552at2"/>
<dbReference type="Proteomes" id="UP000198539">
    <property type="component" value="Unassembled WGS sequence"/>
</dbReference>
<feature type="domain" description="MOFRL" evidence="1">
    <location>
        <begin position="297"/>
        <end position="402"/>
    </location>
</feature>
<dbReference type="Pfam" id="PF13660">
    <property type="entry name" value="DUF4147"/>
    <property type="match status" value="1"/>
</dbReference>
<dbReference type="InterPro" id="IPR007835">
    <property type="entry name" value="MOFRL"/>
</dbReference>
<dbReference type="Gene3D" id="3.40.50.10180">
    <property type="entry name" value="Glycerate kinase, MOFRL-like N-terminal domain"/>
    <property type="match status" value="1"/>
</dbReference>
<dbReference type="InterPro" id="IPR025286">
    <property type="entry name" value="MOFRL_assoc_dom"/>
</dbReference>
<reference evidence="3 4" key="1">
    <citation type="submission" date="2016-10" db="EMBL/GenBank/DDBJ databases">
        <authorList>
            <person name="de Groot N.N."/>
        </authorList>
    </citation>
    <scope>NUCLEOTIDE SEQUENCE [LARGE SCALE GENOMIC DNA]</scope>
    <source>
        <strain evidence="3 4">CGMCC 1.8894</strain>
    </source>
</reference>
<dbReference type="RefSeq" id="WP_092886807.1">
    <property type="nucleotide sequence ID" value="NZ_CP061498.1"/>
</dbReference>
<sequence>MPRHQIINLFEAGILAADPSRGVAQALRTDPVRLSAGGRLFVLAVGKAAARMMRAALPLVPAPAKALVVTNYENAAPVSGAEVLAAGHPVPDEAGLAAGQAVMRMLAEAGPDDQVLALISGGGSALLPAPTPPLTLEDKAALSRLLLGAGLDIVAMNSVRQHLSELKGGGLLRQAAPAQVRALILSDVIGDDLRAIASGMTAEPLLSRDAAVALLKTAELWTKLPPSVRDALAQPQTQEPLPKVRNQLIGSNRMSLDAMKAVWPDAVILSDALTGDVAAAAAQIIAHARTAGPAPLMALFGGETTVNLKGTGMGGRNQELALRVAMGLDGWPRKWLFLSGGTDGRDGPTDAAGGLTAPDTLHRIRAAGGDPAALLANNDSYQALDLAGHLLRTNATGTNVADLQILLLDAANT</sequence>
<keyword evidence="4" id="KW-1185">Reference proteome</keyword>
<gene>
    <name evidence="3" type="ORF">SAMN04488238_103285</name>
</gene>
<proteinExistence type="predicted"/>
<dbReference type="AlphaFoldDB" id="A0A1H2W868"/>
<evidence type="ECO:0000259" key="2">
    <source>
        <dbReference type="Pfam" id="PF13660"/>
    </source>
</evidence>
<dbReference type="Pfam" id="PF05161">
    <property type="entry name" value="MOFRL"/>
    <property type="match status" value="1"/>
</dbReference>
<dbReference type="InterPro" id="IPR039760">
    <property type="entry name" value="MOFRL_protein"/>
</dbReference>
<name>A0A1H2W868_9RHOB</name>
<dbReference type="PANTHER" id="PTHR12227">
    <property type="entry name" value="GLYCERATE KINASE"/>
    <property type="match status" value="1"/>
</dbReference>
<dbReference type="STRING" id="564137.SAMN04488238_103285"/>
<evidence type="ECO:0000313" key="3">
    <source>
        <dbReference type="EMBL" id="SDW76239.1"/>
    </source>
</evidence>
<dbReference type="GO" id="GO:0008887">
    <property type="term" value="F:glycerate kinase activity"/>
    <property type="evidence" value="ECO:0007669"/>
    <property type="project" value="InterPro"/>
</dbReference>
<keyword evidence="3" id="KW-0670">Pyruvate</keyword>
<dbReference type="PANTHER" id="PTHR12227:SF0">
    <property type="entry name" value="GLYCERATE KINASE"/>
    <property type="match status" value="1"/>
</dbReference>